<proteinExistence type="predicted"/>
<comment type="caution">
    <text evidence="3">The sequence shown here is derived from an EMBL/GenBank/DDBJ whole genome shotgun (WGS) entry which is preliminary data.</text>
</comment>
<dbReference type="Proteomes" id="UP001438707">
    <property type="component" value="Unassembled WGS sequence"/>
</dbReference>
<evidence type="ECO:0000259" key="2">
    <source>
        <dbReference type="SMART" id="SM00672"/>
    </source>
</evidence>
<name>A0AAW1RSN5_9CHLO</name>
<feature type="domain" description="Glycosyl transferase CAP10" evidence="2">
    <location>
        <begin position="165"/>
        <end position="412"/>
    </location>
</feature>
<keyword evidence="1" id="KW-0812">Transmembrane</keyword>
<organism evidence="3 4">
    <name type="scientific">Apatococcus lobatus</name>
    <dbReference type="NCBI Taxonomy" id="904363"/>
    <lineage>
        <taxon>Eukaryota</taxon>
        <taxon>Viridiplantae</taxon>
        <taxon>Chlorophyta</taxon>
        <taxon>core chlorophytes</taxon>
        <taxon>Trebouxiophyceae</taxon>
        <taxon>Chlorellales</taxon>
        <taxon>Chlorellaceae</taxon>
        <taxon>Apatococcus</taxon>
    </lineage>
</organism>
<evidence type="ECO:0000313" key="4">
    <source>
        <dbReference type="Proteomes" id="UP001438707"/>
    </source>
</evidence>
<protein>
    <recommendedName>
        <fullName evidence="2">Glycosyl transferase CAP10 domain-containing protein</fullName>
    </recommendedName>
</protein>
<accession>A0AAW1RSN5</accession>
<reference evidence="3 4" key="1">
    <citation type="journal article" date="2024" name="Nat. Commun.">
        <title>Phylogenomics reveals the evolutionary origins of lichenization in chlorophyte algae.</title>
        <authorList>
            <person name="Puginier C."/>
            <person name="Libourel C."/>
            <person name="Otte J."/>
            <person name="Skaloud P."/>
            <person name="Haon M."/>
            <person name="Grisel S."/>
            <person name="Petersen M."/>
            <person name="Berrin J.G."/>
            <person name="Delaux P.M."/>
            <person name="Dal Grande F."/>
            <person name="Keller J."/>
        </authorList>
    </citation>
    <scope>NUCLEOTIDE SEQUENCE [LARGE SCALE GENOMIC DNA]</scope>
    <source>
        <strain evidence="3 4">SAG 2145</strain>
    </source>
</reference>
<dbReference type="AlphaFoldDB" id="A0AAW1RSN5"/>
<evidence type="ECO:0000313" key="3">
    <source>
        <dbReference type="EMBL" id="KAK9836647.1"/>
    </source>
</evidence>
<dbReference type="SMART" id="SM00672">
    <property type="entry name" value="CAP10"/>
    <property type="match status" value="1"/>
</dbReference>
<dbReference type="InterPro" id="IPR051091">
    <property type="entry name" value="O-Glucosyltr/Glycosyltrsf_90"/>
</dbReference>
<keyword evidence="1" id="KW-0472">Membrane</keyword>
<keyword evidence="4" id="KW-1185">Reference proteome</keyword>
<dbReference type="EMBL" id="JALJOS010000007">
    <property type="protein sequence ID" value="KAK9836647.1"/>
    <property type="molecule type" value="Genomic_DNA"/>
</dbReference>
<dbReference type="PANTHER" id="PTHR12203">
    <property type="entry name" value="KDEL LYS-ASP-GLU-LEU CONTAINING - RELATED"/>
    <property type="match status" value="1"/>
</dbReference>
<dbReference type="InterPro" id="IPR006598">
    <property type="entry name" value="CAP10"/>
</dbReference>
<dbReference type="Pfam" id="PF05686">
    <property type="entry name" value="Glyco_transf_90"/>
    <property type="match status" value="1"/>
</dbReference>
<dbReference type="PANTHER" id="PTHR12203:SF107">
    <property type="entry name" value="GLYCOSYL TRANSFERASE CAP10 DOMAIN-CONTAINING PROTEIN"/>
    <property type="match status" value="1"/>
</dbReference>
<gene>
    <name evidence="3" type="ORF">WJX74_005283</name>
</gene>
<keyword evidence="1" id="KW-1133">Transmembrane helix</keyword>
<feature type="transmembrane region" description="Helical" evidence="1">
    <location>
        <begin position="25"/>
        <end position="46"/>
    </location>
</feature>
<evidence type="ECO:0000256" key="1">
    <source>
        <dbReference type="SAM" id="Phobius"/>
    </source>
</evidence>
<sequence length="444" mass="49711">MPPSPFDSASNSTGRDRKSDRLASVVLQLAVAFLLGSAVFLLAYSYNARPASGNVHWKPRIPAARPIDLASLLQLLPAAAKEPDLPPDPPQAFFQSIEQDLAPWNMTGISYDHVENAYCASSYGAFRVQIIGGQVYIVGEQESFQTRGHSVKMMLLQLQNTFGNQLPDVDIGAISTGDLPGDGVSRRGCPEMGPVFSFAKRPQDVKAVRWPDFGFYDWPEAHAIPWEYFTLAIEKAARALPWQSRTSQLFMRAAAIGQTREALRDSPKEVYENPLWNVKMIDWGGDKSSFVSVLDHCKFRYLLHTAGNTYSGRMKYLPFCGSAIVMPESPWQEFWYGMLEHGKTVYRTPAVNNWQDTKIVLTAAEALAKDDALAQTIARGAHDLAVNVLTTRNIQLFMLALLRRYAELMDFKVALHQDAMTIEQSLMGQNFRRPEDRTCPLCHM</sequence>